<keyword evidence="1" id="KW-0805">Transcription regulation</keyword>
<evidence type="ECO:0000256" key="4">
    <source>
        <dbReference type="PROSITE-ProRule" id="PRU00335"/>
    </source>
</evidence>
<evidence type="ECO:0000256" key="2">
    <source>
        <dbReference type="ARBA" id="ARBA00023125"/>
    </source>
</evidence>
<evidence type="ECO:0000259" key="5">
    <source>
        <dbReference type="PROSITE" id="PS50977"/>
    </source>
</evidence>
<dbReference type="InterPro" id="IPR009057">
    <property type="entry name" value="Homeodomain-like_sf"/>
</dbReference>
<dbReference type="PANTHER" id="PTHR47506:SF6">
    <property type="entry name" value="HTH-TYPE TRANSCRIPTIONAL REPRESSOR NEMR"/>
    <property type="match status" value="1"/>
</dbReference>
<gene>
    <name evidence="6" type="ORF">RM844_17145</name>
</gene>
<feature type="DNA-binding region" description="H-T-H motif" evidence="4">
    <location>
        <begin position="32"/>
        <end position="51"/>
    </location>
</feature>
<sequence>MAGRRMTRDERRAQLVDVALEIVRVEGASALSLVRLAERAGVSRPVVYEHFGTRERLLLTLFRAYDVGLGERIRAALAEAGDGVEAAAGALSAAYVDGFVAAGVECDEIAAALAANKETRDFMRESRNFYLREFRAALAPRVVPPGELDEALLAGLLGALEALGREAAEGRIARGAAVTAGTDVLVGALRRVTPKG</sequence>
<comment type="caution">
    <text evidence="6">The sequence shown here is derived from an EMBL/GenBank/DDBJ whole genome shotgun (WGS) entry which is preliminary data.</text>
</comment>
<dbReference type="PROSITE" id="PS50977">
    <property type="entry name" value="HTH_TETR_2"/>
    <property type="match status" value="1"/>
</dbReference>
<keyword evidence="2 4" id="KW-0238">DNA-binding</keyword>
<accession>A0ABU2JU24</accession>
<dbReference type="EMBL" id="JAVREO010000009">
    <property type="protein sequence ID" value="MDT0268009.1"/>
    <property type="molecule type" value="Genomic_DNA"/>
</dbReference>
<protein>
    <submittedName>
        <fullName evidence="6">TetR/AcrR family transcriptional regulator</fullName>
    </submittedName>
</protein>
<evidence type="ECO:0000256" key="1">
    <source>
        <dbReference type="ARBA" id="ARBA00023015"/>
    </source>
</evidence>
<dbReference type="PRINTS" id="PR00455">
    <property type="entry name" value="HTHTETR"/>
</dbReference>
<evidence type="ECO:0000256" key="3">
    <source>
        <dbReference type="ARBA" id="ARBA00023163"/>
    </source>
</evidence>
<name>A0ABU2JU24_9ACTN</name>
<organism evidence="6 7">
    <name type="scientific">Streptomyces chisholmiae</name>
    <dbReference type="NCBI Taxonomy" id="3075540"/>
    <lineage>
        <taxon>Bacteria</taxon>
        <taxon>Bacillati</taxon>
        <taxon>Actinomycetota</taxon>
        <taxon>Actinomycetes</taxon>
        <taxon>Kitasatosporales</taxon>
        <taxon>Streptomycetaceae</taxon>
        <taxon>Streptomyces</taxon>
    </lineage>
</organism>
<dbReference type="RefSeq" id="WP_311668094.1">
    <property type="nucleotide sequence ID" value="NZ_JAVREO010000009.1"/>
</dbReference>
<reference evidence="7" key="1">
    <citation type="submission" date="2023-07" db="EMBL/GenBank/DDBJ databases">
        <title>30 novel species of actinomycetes from the DSMZ collection.</title>
        <authorList>
            <person name="Nouioui I."/>
        </authorList>
    </citation>
    <scope>NUCLEOTIDE SEQUENCE [LARGE SCALE GENOMIC DNA]</scope>
    <source>
        <strain evidence="7">DSM 44915</strain>
    </source>
</reference>
<dbReference type="Pfam" id="PF00440">
    <property type="entry name" value="TetR_N"/>
    <property type="match status" value="1"/>
</dbReference>
<keyword evidence="7" id="KW-1185">Reference proteome</keyword>
<feature type="domain" description="HTH tetR-type" evidence="5">
    <location>
        <begin position="9"/>
        <end position="69"/>
    </location>
</feature>
<dbReference type="Gene3D" id="1.10.357.10">
    <property type="entry name" value="Tetracycline Repressor, domain 2"/>
    <property type="match status" value="1"/>
</dbReference>
<keyword evidence="3" id="KW-0804">Transcription</keyword>
<dbReference type="Proteomes" id="UP001183410">
    <property type="component" value="Unassembled WGS sequence"/>
</dbReference>
<evidence type="ECO:0000313" key="7">
    <source>
        <dbReference type="Proteomes" id="UP001183410"/>
    </source>
</evidence>
<proteinExistence type="predicted"/>
<dbReference type="SUPFAM" id="SSF46689">
    <property type="entry name" value="Homeodomain-like"/>
    <property type="match status" value="1"/>
</dbReference>
<dbReference type="PANTHER" id="PTHR47506">
    <property type="entry name" value="TRANSCRIPTIONAL REGULATORY PROTEIN"/>
    <property type="match status" value="1"/>
</dbReference>
<evidence type="ECO:0000313" key="6">
    <source>
        <dbReference type="EMBL" id="MDT0268009.1"/>
    </source>
</evidence>
<dbReference type="InterPro" id="IPR001647">
    <property type="entry name" value="HTH_TetR"/>
</dbReference>